<evidence type="ECO:0000259" key="4">
    <source>
        <dbReference type="PROSITE" id="PS50014"/>
    </source>
</evidence>
<dbReference type="InterPro" id="IPR001487">
    <property type="entry name" value="Bromodomain"/>
</dbReference>
<keyword evidence="6" id="KW-1185">Reference proteome</keyword>
<reference evidence="5 6" key="1">
    <citation type="submission" date="2019-01" db="EMBL/GenBank/DDBJ databases">
        <authorList>
            <person name="Ferrante I. M."/>
        </authorList>
    </citation>
    <scope>NUCLEOTIDE SEQUENCE [LARGE SCALE GENOMIC DNA]</scope>
    <source>
        <strain evidence="5 6">B856</strain>
    </source>
</reference>
<dbReference type="PANTHER" id="PTHR45926">
    <property type="entry name" value="OSJNBA0053K19.4 PROTEIN"/>
    <property type="match status" value="1"/>
</dbReference>
<evidence type="ECO:0000256" key="2">
    <source>
        <dbReference type="PROSITE-ProRule" id="PRU00035"/>
    </source>
</evidence>
<dbReference type="SMART" id="SM00297">
    <property type="entry name" value="BROMO"/>
    <property type="match status" value="1"/>
</dbReference>
<evidence type="ECO:0000313" key="5">
    <source>
        <dbReference type="EMBL" id="VEU43223.1"/>
    </source>
</evidence>
<organism evidence="5 6">
    <name type="scientific">Pseudo-nitzschia multistriata</name>
    <dbReference type="NCBI Taxonomy" id="183589"/>
    <lineage>
        <taxon>Eukaryota</taxon>
        <taxon>Sar</taxon>
        <taxon>Stramenopiles</taxon>
        <taxon>Ochrophyta</taxon>
        <taxon>Bacillariophyta</taxon>
        <taxon>Bacillariophyceae</taxon>
        <taxon>Bacillariophycidae</taxon>
        <taxon>Bacillariales</taxon>
        <taxon>Bacillariaceae</taxon>
        <taxon>Pseudo-nitzschia</taxon>
    </lineage>
</organism>
<dbReference type="PRINTS" id="PR00503">
    <property type="entry name" value="BROMODOMAIN"/>
</dbReference>
<dbReference type="SUPFAM" id="SSF47370">
    <property type="entry name" value="Bromodomain"/>
    <property type="match status" value="1"/>
</dbReference>
<sequence>MPPAPGQEEPVKRITKIVNSLLANEDCAPFREPVDWRGLELFDYPQVIETMMDLGTIKRRLERGHYSTAHQVAEDIRLVWRNCMTYNADGSDFWLLAKSYARRFEDRYRKIRQEYDVGETLDGGDAGGASGGGHPSKASRSGRSSGSGHASSSPSAPGASAPPPALDARARFGSNLFLLGGTELGHVLAACELECPEALETCGNDRYKIEINVDAIPTDVFATLNTYVGQKVGSGGVGAASPGSGEAGGSGSGGRNRKKQRK</sequence>
<feature type="region of interest" description="Disordered" evidence="3">
    <location>
        <begin position="234"/>
        <end position="262"/>
    </location>
</feature>
<evidence type="ECO:0000256" key="1">
    <source>
        <dbReference type="ARBA" id="ARBA00023117"/>
    </source>
</evidence>
<evidence type="ECO:0000313" key="6">
    <source>
        <dbReference type="Proteomes" id="UP000291116"/>
    </source>
</evidence>
<dbReference type="Proteomes" id="UP000291116">
    <property type="component" value="Unassembled WGS sequence"/>
</dbReference>
<gene>
    <name evidence="5" type="ORF">PSNMU_V1.4_AUG-EV-PASAV3_0102720</name>
</gene>
<dbReference type="AlphaFoldDB" id="A0A448ZMK4"/>
<dbReference type="OrthoDB" id="21449at2759"/>
<proteinExistence type="predicted"/>
<accession>A0A448ZMK4</accession>
<name>A0A448ZMK4_9STRA</name>
<feature type="domain" description="Bromo" evidence="4">
    <location>
        <begin position="22"/>
        <end position="94"/>
    </location>
</feature>
<feature type="compositionally biased region" description="Gly residues" evidence="3">
    <location>
        <begin position="245"/>
        <end position="254"/>
    </location>
</feature>
<dbReference type="PROSITE" id="PS50014">
    <property type="entry name" value="BROMODOMAIN_2"/>
    <property type="match status" value="1"/>
</dbReference>
<keyword evidence="1 2" id="KW-0103">Bromodomain</keyword>
<dbReference type="Pfam" id="PF00439">
    <property type="entry name" value="Bromodomain"/>
    <property type="match status" value="1"/>
</dbReference>
<protein>
    <recommendedName>
        <fullName evidence="4">Bromo domain-containing protein</fullName>
    </recommendedName>
</protein>
<evidence type="ECO:0000256" key="3">
    <source>
        <dbReference type="SAM" id="MobiDB-lite"/>
    </source>
</evidence>
<dbReference type="InterPro" id="IPR036427">
    <property type="entry name" value="Bromodomain-like_sf"/>
</dbReference>
<dbReference type="Gene3D" id="1.20.920.10">
    <property type="entry name" value="Bromodomain-like"/>
    <property type="match status" value="1"/>
</dbReference>
<dbReference type="EMBL" id="CAACVS010000531">
    <property type="protein sequence ID" value="VEU43223.1"/>
    <property type="molecule type" value="Genomic_DNA"/>
</dbReference>
<feature type="compositionally biased region" description="Gly residues" evidence="3">
    <location>
        <begin position="124"/>
        <end position="134"/>
    </location>
</feature>
<feature type="compositionally biased region" description="Low complexity" evidence="3">
    <location>
        <begin position="135"/>
        <end position="159"/>
    </location>
</feature>
<feature type="region of interest" description="Disordered" evidence="3">
    <location>
        <begin position="119"/>
        <end position="165"/>
    </location>
</feature>